<evidence type="ECO:0000313" key="2">
    <source>
        <dbReference type="EMBL" id="TWT91123.1"/>
    </source>
</evidence>
<organism evidence="2 3">
    <name type="scientific">Pseudobythopirellula maris</name>
    <dbReference type="NCBI Taxonomy" id="2527991"/>
    <lineage>
        <taxon>Bacteria</taxon>
        <taxon>Pseudomonadati</taxon>
        <taxon>Planctomycetota</taxon>
        <taxon>Planctomycetia</taxon>
        <taxon>Pirellulales</taxon>
        <taxon>Lacipirellulaceae</taxon>
        <taxon>Pseudobythopirellula</taxon>
    </lineage>
</organism>
<feature type="domain" description="HTH cro/C1-type" evidence="1">
    <location>
        <begin position="85"/>
        <end position="139"/>
    </location>
</feature>
<dbReference type="SUPFAM" id="SSF47413">
    <property type="entry name" value="lambda repressor-like DNA-binding domains"/>
    <property type="match status" value="1"/>
</dbReference>
<gene>
    <name evidence="2" type="ORF">Mal64_15220</name>
</gene>
<dbReference type="GO" id="GO:0003677">
    <property type="term" value="F:DNA binding"/>
    <property type="evidence" value="ECO:0007669"/>
    <property type="project" value="InterPro"/>
</dbReference>
<dbReference type="InterPro" id="IPR001387">
    <property type="entry name" value="Cro/C1-type_HTH"/>
</dbReference>
<dbReference type="EMBL" id="SJPQ01000001">
    <property type="protein sequence ID" value="TWT91123.1"/>
    <property type="molecule type" value="Genomic_DNA"/>
</dbReference>
<dbReference type="SMART" id="SM00530">
    <property type="entry name" value="HTH_XRE"/>
    <property type="match status" value="1"/>
</dbReference>
<evidence type="ECO:0000259" key="1">
    <source>
        <dbReference type="PROSITE" id="PS50943"/>
    </source>
</evidence>
<evidence type="ECO:0000313" key="3">
    <source>
        <dbReference type="Proteomes" id="UP000315440"/>
    </source>
</evidence>
<dbReference type="Pfam" id="PF13560">
    <property type="entry name" value="HTH_31"/>
    <property type="match status" value="1"/>
</dbReference>
<dbReference type="Gene3D" id="1.10.260.40">
    <property type="entry name" value="lambda repressor-like DNA-binding domains"/>
    <property type="match status" value="1"/>
</dbReference>
<protein>
    <recommendedName>
        <fullName evidence="1">HTH cro/C1-type domain-containing protein</fullName>
    </recommendedName>
</protein>
<dbReference type="AlphaFoldDB" id="A0A5C5ZXW4"/>
<dbReference type="RefSeq" id="WP_146398583.1">
    <property type="nucleotide sequence ID" value="NZ_SJPQ01000001.1"/>
</dbReference>
<comment type="caution">
    <text evidence="2">The sequence shown here is derived from an EMBL/GenBank/DDBJ whole genome shotgun (WGS) entry which is preliminary data.</text>
</comment>
<dbReference type="InterPro" id="IPR010982">
    <property type="entry name" value="Lambda_DNA-bd_dom_sf"/>
</dbReference>
<dbReference type="PROSITE" id="PS50943">
    <property type="entry name" value="HTH_CROC1"/>
    <property type="match status" value="1"/>
</dbReference>
<proteinExistence type="predicted"/>
<dbReference type="OrthoDB" id="282415at2"/>
<keyword evidence="3" id="KW-1185">Reference proteome</keyword>
<dbReference type="CDD" id="cd00093">
    <property type="entry name" value="HTH_XRE"/>
    <property type="match status" value="1"/>
</dbReference>
<reference evidence="2 3" key="1">
    <citation type="submission" date="2019-02" db="EMBL/GenBank/DDBJ databases">
        <title>Deep-cultivation of Planctomycetes and their phenomic and genomic characterization uncovers novel biology.</title>
        <authorList>
            <person name="Wiegand S."/>
            <person name="Jogler M."/>
            <person name="Boedeker C."/>
            <person name="Pinto D."/>
            <person name="Vollmers J."/>
            <person name="Rivas-Marin E."/>
            <person name="Kohn T."/>
            <person name="Peeters S.H."/>
            <person name="Heuer A."/>
            <person name="Rast P."/>
            <person name="Oberbeckmann S."/>
            <person name="Bunk B."/>
            <person name="Jeske O."/>
            <person name="Meyerdierks A."/>
            <person name="Storesund J.E."/>
            <person name="Kallscheuer N."/>
            <person name="Luecker S."/>
            <person name="Lage O.M."/>
            <person name="Pohl T."/>
            <person name="Merkel B.J."/>
            <person name="Hornburger P."/>
            <person name="Mueller R.-W."/>
            <person name="Bruemmer F."/>
            <person name="Labrenz M."/>
            <person name="Spormann A.M."/>
            <person name="Op Den Camp H."/>
            <person name="Overmann J."/>
            <person name="Amann R."/>
            <person name="Jetten M.S.M."/>
            <person name="Mascher T."/>
            <person name="Medema M.H."/>
            <person name="Devos D.P."/>
            <person name="Kaster A.-K."/>
            <person name="Ovreas L."/>
            <person name="Rohde M."/>
            <person name="Galperin M.Y."/>
            <person name="Jogler C."/>
        </authorList>
    </citation>
    <scope>NUCLEOTIDE SEQUENCE [LARGE SCALE GENOMIC DNA]</scope>
    <source>
        <strain evidence="2 3">Mal64</strain>
    </source>
</reference>
<name>A0A5C5ZXW4_9BACT</name>
<accession>A0A5C5ZXW4</accession>
<sequence>MTTPTKKNTSPGWVAEYMELVARLPLVPITSDSKLDAASKKIDELLDRDRLGRGAERYLEVLSDLVEKYENSRHAVERVSDAELLEHLMDAKGVRAAEVARETKIVESTLSNVLKGKRAFTREHIGRLSRYFGVGPSVFTY</sequence>
<dbReference type="Proteomes" id="UP000315440">
    <property type="component" value="Unassembled WGS sequence"/>
</dbReference>